<sequence length="126" mass="14975">MKKVLLIIICIYVVSNLYAREENININDQRIYNKLISDQLSQLNINYKLSIDVNITIDEDGYFSYSILNTSDIEGFNDKLEKFLDEQTRKKFPTFRNQPFTTKITFIPEDINLPSKDKFHNRFIKQ</sequence>
<organism evidence="1 2">
    <name type="scientific">Arcobacter defluvii</name>
    <dbReference type="NCBI Taxonomy" id="873191"/>
    <lineage>
        <taxon>Bacteria</taxon>
        <taxon>Pseudomonadati</taxon>
        <taxon>Campylobacterota</taxon>
        <taxon>Epsilonproteobacteria</taxon>
        <taxon>Campylobacterales</taxon>
        <taxon>Arcobacteraceae</taxon>
        <taxon>Arcobacter</taxon>
    </lineage>
</organism>
<dbReference type="EMBL" id="CP053835">
    <property type="protein sequence ID" value="QKF77623.1"/>
    <property type="molecule type" value="Genomic_DNA"/>
</dbReference>
<dbReference type="AlphaFoldDB" id="A0AAE7BEI5"/>
<dbReference type="KEGG" id="adz:ADFLV_1601"/>
<dbReference type="Proteomes" id="UP000503313">
    <property type="component" value="Chromosome"/>
</dbReference>
<accession>A0AAE7BEI5</accession>
<proteinExistence type="predicted"/>
<name>A0AAE7BEI5_9BACT</name>
<protein>
    <submittedName>
        <fullName evidence="1">Uncharacterized protein</fullName>
    </submittedName>
</protein>
<dbReference type="Pfam" id="PF13103">
    <property type="entry name" value="TonB_2"/>
    <property type="match status" value="1"/>
</dbReference>
<evidence type="ECO:0000313" key="1">
    <source>
        <dbReference type="EMBL" id="QKF77623.1"/>
    </source>
</evidence>
<keyword evidence="2" id="KW-1185">Reference proteome</keyword>
<gene>
    <name evidence="1" type="ORF">ADFLV_1601</name>
</gene>
<evidence type="ECO:0000313" key="2">
    <source>
        <dbReference type="Proteomes" id="UP000503313"/>
    </source>
</evidence>
<dbReference type="RefSeq" id="WP_014474266.1">
    <property type="nucleotide sequence ID" value="NZ_CP053835.1"/>
</dbReference>
<reference evidence="1 2" key="1">
    <citation type="submission" date="2020-05" db="EMBL/GenBank/DDBJ databases">
        <title>Complete genome sequencing of Campylobacter and Arcobacter type strains.</title>
        <authorList>
            <person name="Miller W.G."/>
            <person name="Yee E."/>
        </authorList>
    </citation>
    <scope>NUCLEOTIDE SEQUENCE [LARGE SCALE GENOMIC DNA]</scope>
    <source>
        <strain evidence="1 2">LMG 25694</strain>
    </source>
</reference>